<evidence type="ECO:0008006" key="11">
    <source>
        <dbReference type="Google" id="ProtNLM"/>
    </source>
</evidence>
<keyword evidence="7" id="KW-0472">Membrane</keyword>
<organism evidence="9 10">
    <name type="scientific">Chitinophaga chungangae</name>
    <dbReference type="NCBI Taxonomy" id="2821488"/>
    <lineage>
        <taxon>Bacteria</taxon>
        <taxon>Pseudomonadati</taxon>
        <taxon>Bacteroidota</taxon>
        <taxon>Chitinophagia</taxon>
        <taxon>Chitinophagales</taxon>
        <taxon>Chitinophagaceae</taxon>
        <taxon>Chitinophaga</taxon>
    </lineage>
</organism>
<evidence type="ECO:0000256" key="8">
    <source>
        <dbReference type="SAM" id="SignalP"/>
    </source>
</evidence>
<evidence type="ECO:0000313" key="9">
    <source>
        <dbReference type="EMBL" id="MBO9152397.1"/>
    </source>
</evidence>
<keyword evidence="2" id="KW-0812">Transmembrane</keyword>
<keyword evidence="6" id="KW-0333">Golgi apparatus</keyword>
<accession>A0ABS3YCJ2</accession>
<dbReference type="RefSeq" id="WP_209145389.1">
    <property type="nucleotide sequence ID" value="NZ_JAGHKP010000002.1"/>
</dbReference>
<evidence type="ECO:0000256" key="4">
    <source>
        <dbReference type="ARBA" id="ARBA00022968"/>
    </source>
</evidence>
<gene>
    <name evidence="9" type="ORF">J7I43_09270</name>
</gene>
<evidence type="ECO:0000256" key="3">
    <source>
        <dbReference type="ARBA" id="ARBA00022801"/>
    </source>
</evidence>
<keyword evidence="5" id="KW-1133">Transmembrane helix</keyword>
<sequence length="426" mass="48155">MMSTFQKGSGMLLAMLCLCGSAFSQQKHSKTSYYKSYKGLVMAGYQGWFNTPEDGAGRNWNHWVAKGRLEPGNIKVDLWPETKEYEKTYKTPFVRADGSPANVFSSYDASTTDLHFKWMKEYGVDGVFVQRFVGQVRGGANRHHNNRVMHHALDASKKYNRAIAVMYDLSGMRDSVDVPMLIDDWKNLVDSLHMTDGGNKQTYLYHNGKPLVALWGVGFAGRNYTLRSIERLMDFLQNDPVYGGCAVLLGVPAYWRDLAKDAASDPHLHDVLRRADIVHPWAVGRFKNEEEYANYLQQIKGDIAWCRENKVDYVPVVFPGFSWTNMYPRFPLNQIPRNNGAFFWKQISGAIGAGAEMLYVAMFDEVDEATAIFKISKDPPVGKSPFVQLAAGEPSDHYLQLTGYAAKMLRKEVPFREQIPAAKPGK</sequence>
<dbReference type="InterPro" id="IPR026071">
    <property type="entry name" value="Glyco_Hydrolase_99"/>
</dbReference>
<evidence type="ECO:0000256" key="7">
    <source>
        <dbReference type="ARBA" id="ARBA00023136"/>
    </source>
</evidence>
<feature type="chain" id="PRO_5046543578" description="Xylosidase" evidence="8">
    <location>
        <begin position="25"/>
        <end position="426"/>
    </location>
</feature>
<evidence type="ECO:0000313" key="10">
    <source>
        <dbReference type="Proteomes" id="UP000679126"/>
    </source>
</evidence>
<comment type="subcellular location">
    <subcellularLocation>
        <location evidence="1">Golgi apparatus membrane</location>
        <topology evidence="1">Single-pass type II membrane protein</topology>
    </subcellularLocation>
</comment>
<dbReference type="Proteomes" id="UP000679126">
    <property type="component" value="Unassembled WGS sequence"/>
</dbReference>
<dbReference type="CDD" id="cd11576">
    <property type="entry name" value="GH99_GH71_like_2"/>
    <property type="match status" value="1"/>
</dbReference>
<comment type="caution">
    <text evidence="9">The sequence shown here is derived from an EMBL/GenBank/DDBJ whole genome shotgun (WGS) entry which is preliminary data.</text>
</comment>
<evidence type="ECO:0000256" key="2">
    <source>
        <dbReference type="ARBA" id="ARBA00022692"/>
    </source>
</evidence>
<dbReference type="PANTHER" id="PTHR13572">
    <property type="entry name" value="ENDO-ALPHA-1,2-MANNOSIDASE"/>
    <property type="match status" value="1"/>
</dbReference>
<evidence type="ECO:0000256" key="5">
    <source>
        <dbReference type="ARBA" id="ARBA00022989"/>
    </source>
</evidence>
<evidence type="ECO:0000256" key="1">
    <source>
        <dbReference type="ARBA" id="ARBA00004323"/>
    </source>
</evidence>
<feature type="signal peptide" evidence="8">
    <location>
        <begin position="1"/>
        <end position="24"/>
    </location>
</feature>
<evidence type="ECO:0000256" key="6">
    <source>
        <dbReference type="ARBA" id="ARBA00023034"/>
    </source>
</evidence>
<keyword evidence="3" id="KW-0378">Hydrolase</keyword>
<dbReference type="EMBL" id="JAGHKP010000002">
    <property type="protein sequence ID" value="MBO9152397.1"/>
    <property type="molecule type" value="Genomic_DNA"/>
</dbReference>
<protein>
    <recommendedName>
        <fullName evidence="11">Xylosidase</fullName>
    </recommendedName>
</protein>
<reference evidence="10" key="1">
    <citation type="submission" date="2021-03" db="EMBL/GenBank/DDBJ databases">
        <title>Assistant Professor.</title>
        <authorList>
            <person name="Huq M.A."/>
        </authorList>
    </citation>
    <scope>NUCLEOTIDE SEQUENCE [LARGE SCALE GENOMIC DNA]</scope>
    <source>
        <strain evidence="10">MAH-28</strain>
    </source>
</reference>
<keyword evidence="10" id="KW-1185">Reference proteome</keyword>
<dbReference type="Gene3D" id="3.20.20.80">
    <property type="entry name" value="Glycosidases"/>
    <property type="match status" value="1"/>
</dbReference>
<proteinExistence type="predicted"/>
<dbReference type="PANTHER" id="PTHR13572:SF4">
    <property type="entry name" value="RE57134P"/>
    <property type="match status" value="1"/>
</dbReference>
<name>A0ABS3YCJ2_9BACT</name>
<keyword evidence="8" id="KW-0732">Signal</keyword>
<keyword evidence="4" id="KW-0735">Signal-anchor</keyword>